<dbReference type="PIRSF" id="PIRSF006386">
    <property type="entry name" value="HCCAis_GSTk"/>
    <property type="match status" value="1"/>
</dbReference>
<dbReference type="CDD" id="cd03022">
    <property type="entry name" value="DsbA_HCCA_Iso"/>
    <property type="match status" value="1"/>
</dbReference>
<comment type="similarity">
    <text evidence="1">Belongs to the GST superfamily. NadH family.</text>
</comment>
<dbReference type="Proteomes" id="UP001595629">
    <property type="component" value="Unassembled WGS sequence"/>
</dbReference>
<evidence type="ECO:0000313" key="4">
    <source>
        <dbReference type="Proteomes" id="UP001595629"/>
    </source>
</evidence>
<comment type="caution">
    <text evidence="3">The sequence shown here is derived from an EMBL/GenBank/DDBJ whole genome shotgun (WGS) entry which is preliminary data.</text>
</comment>
<dbReference type="InterPro" id="IPR001853">
    <property type="entry name" value="DSBA-like_thioredoxin_dom"/>
</dbReference>
<feature type="domain" description="DSBA-like thioredoxin" evidence="2">
    <location>
        <begin position="34"/>
        <end position="218"/>
    </location>
</feature>
<dbReference type="Pfam" id="PF01323">
    <property type="entry name" value="DSBA"/>
    <property type="match status" value="1"/>
</dbReference>
<dbReference type="RefSeq" id="WP_386733702.1">
    <property type="nucleotide sequence ID" value="NZ_JBHRXI010000001.1"/>
</dbReference>
<reference evidence="4" key="1">
    <citation type="journal article" date="2019" name="Int. J. Syst. Evol. Microbiol.">
        <title>The Global Catalogue of Microorganisms (GCM) 10K type strain sequencing project: providing services to taxonomists for standard genome sequencing and annotation.</title>
        <authorList>
            <consortium name="The Broad Institute Genomics Platform"/>
            <consortium name="The Broad Institute Genome Sequencing Center for Infectious Disease"/>
            <person name="Wu L."/>
            <person name="Ma J."/>
        </authorList>
    </citation>
    <scope>NUCLEOTIDE SEQUENCE [LARGE SCALE GENOMIC DNA]</scope>
    <source>
        <strain evidence="4">KCTC 42911</strain>
    </source>
</reference>
<keyword evidence="1 3" id="KW-0413">Isomerase</keyword>
<accession>A0ABV7TA94</accession>
<dbReference type="InterPro" id="IPR036249">
    <property type="entry name" value="Thioredoxin-like_sf"/>
</dbReference>
<organism evidence="3 4">
    <name type="scientific">Lutimaribacter marinistellae</name>
    <dbReference type="NCBI Taxonomy" id="1820329"/>
    <lineage>
        <taxon>Bacteria</taxon>
        <taxon>Pseudomonadati</taxon>
        <taxon>Pseudomonadota</taxon>
        <taxon>Alphaproteobacteria</taxon>
        <taxon>Rhodobacterales</taxon>
        <taxon>Roseobacteraceae</taxon>
        <taxon>Lutimaribacter</taxon>
    </lineage>
</organism>
<comment type="catalytic activity">
    <reaction evidence="1">
        <text>2-hydroxychromene-2-carboxylate = (3E)-4-(2-hydroxyphenyl)-2-oxobut-3-enoate</text>
        <dbReference type="Rhea" id="RHEA:27401"/>
        <dbReference type="ChEBI" id="CHEBI:59350"/>
        <dbReference type="ChEBI" id="CHEBI:59353"/>
        <dbReference type="EC" id="5.99.1.4"/>
    </reaction>
</comment>
<sequence>MPTAIFTGYVWLRVSRRYLAPSAQRQEEKKRVKLELWFEFASTYSYLTVSRVEPLLAETEVDLVWRPFLLGPIFRDRGMNSSPFVLDPIKGRYMWRDMERRCEKYDLPFIRPDVFPMNGLKAARIMTAALEQTWCGCFARSVFSAQFASGADISDEEVLRNVLQKCDVAPEPWLERAEHNEIKDALRAATNRARSLGVFGAPCMVVGDELFWGDDRLEDAIAFAREARSQERQNAAASP</sequence>
<proteinExistence type="inferred from homology"/>
<dbReference type="Gene3D" id="3.40.30.10">
    <property type="entry name" value="Glutaredoxin"/>
    <property type="match status" value="1"/>
</dbReference>
<evidence type="ECO:0000259" key="2">
    <source>
        <dbReference type="Pfam" id="PF01323"/>
    </source>
</evidence>
<evidence type="ECO:0000313" key="3">
    <source>
        <dbReference type="EMBL" id="MFC3612522.1"/>
    </source>
</evidence>
<dbReference type="EMBL" id="JBHRXI010000001">
    <property type="protein sequence ID" value="MFC3612522.1"/>
    <property type="molecule type" value="Genomic_DNA"/>
</dbReference>
<name>A0ABV7TA94_9RHOB</name>
<dbReference type="PANTHER" id="PTHR42943">
    <property type="entry name" value="GLUTATHIONE S-TRANSFERASE KAPPA"/>
    <property type="match status" value="1"/>
</dbReference>
<keyword evidence="4" id="KW-1185">Reference proteome</keyword>
<dbReference type="InterPro" id="IPR044087">
    <property type="entry name" value="NahD-like"/>
</dbReference>
<dbReference type="EC" id="5.99.1.4" evidence="1"/>
<dbReference type="InterPro" id="IPR051924">
    <property type="entry name" value="GST_Kappa/NadH"/>
</dbReference>
<gene>
    <name evidence="3" type="ORF">ACFORG_02010</name>
</gene>
<evidence type="ECO:0000256" key="1">
    <source>
        <dbReference type="PIRNR" id="PIRNR006386"/>
    </source>
</evidence>
<dbReference type="GO" id="GO:0016853">
    <property type="term" value="F:isomerase activity"/>
    <property type="evidence" value="ECO:0007669"/>
    <property type="project" value="UniProtKB-KW"/>
</dbReference>
<protein>
    <recommendedName>
        <fullName evidence="1">2-hydroxychromene-2-carboxylate isomerase</fullName>
        <ecNumber evidence="1">5.99.1.4</ecNumber>
    </recommendedName>
</protein>
<dbReference type="PANTHER" id="PTHR42943:SF2">
    <property type="entry name" value="GLUTATHIONE S-TRANSFERASE KAPPA 1"/>
    <property type="match status" value="1"/>
</dbReference>
<dbReference type="SUPFAM" id="SSF52833">
    <property type="entry name" value="Thioredoxin-like"/>
    <property type="match status" value="1"/>
</dbReference>
<dbReference type="InterPro" id="IPR014440">
    <property type="entry name" value="HCCAis_GSTk"/>
</dbReference>